<dbReference type="Proteomes" id="UP000000663">
    <property type="component" value="Chromosome"/>
</dbReference>
<dbReference type="GeneID" id="5143653"/>
<proteinExistence type="predicted"/>
<name>Q0W8V4_METAR</name>
<dbReference type="KEGG" id="rci:LRC186"/>
<dbReference type="PATRIC" id="fig|351160.9.peg.3070"/>
<evidence type="ECO:0000313" key="4">
    <source>
        <dbReference type="Proteomes" id="UP000000663"/>
    </source>
</evidence>
<feature type="transmembrane region" description="Helical" evidence="2">
    <location>
        <begin position="431"/>
        <end position="458"/>
    </location>
</feature>
<sequence length="540" mass="59893">MGNVPEKISNNAFYGIDLQKNGLLIIIGIFIILVVVKSFISLDFYAPFISDEHVYDKEAKILASGKLYPGIGQQPPLYIAFQSIGYILSDNPLVAYDIMLIIGCIFSSTIIFPAYLILKKYVEPLYSILGAVAISTCLALNYFSFTLMQENLYLPLVLFSILAIIEAFETNLLKWQIAAGASIVILEMTKSIAQMAEMAFIGTIVLYLLINWKKGIINVLKSKAALIASFIISYAAWHFFLSNAGKINAILTGQSVKPGIGSTYNTVGITNRAVYAVSNLEEYLRLVQTFLNHIDYLLLASFMLFAILIFFFFTELNTKLRLGEGFKVSEIFIFQMILFSIIGVTIIAISLRSSGSAYFTTIGRYLEPVVPPVILLGLIYICNVKVSDFKKYLGVYVAFSAIVTLFFLITNSTPNNMFSYDQIINNPSSGFYYNLKAIGLLPYSLGLLSIMSFGMFYLALTNKKFITLLMVLLIIVSILVSVIPHMNNLKYSQKPLKDSIEQSLLNNSTVTTVSNEMNMTDVTNDHSVSSNTANLTGGTS</sequence>
<feature type="region of interest" description="Disordered" evidence="1">
    <location>
        <begin position="521"/>
        <end position="540"/>
    </location>
</feature>
<dbReference type="RefSeq" id="WP_012037299.1">
    <property type="nucleotide sequence ID" value="NC_009464.1"/>
</dbReference>
<dbReference type="OrthoDB" id="387434at2157"/>
<feature type="transmembrane region" description="Helical" evidence="2">
    <location>
        <begin position="22"/>
        <end position="40"/>
    </location>
</feature>
<feature type="transmembrane region" description="Helical" evidence="2">
    <location>
        <begin position="369"/>
        <end position="386"/>
    </location>
</feature>
<dbReference type="EMBL" id="AM114193">
    <property type="protein sequence ID" value="CAJ35189.1"/>
    <property type="molecule type" value="Genomic_DNA"/>
</dbReference>
<dbReference type="eggNOG" id="arCOG12608">
    <property type="taxonomic scope" value="Archaea"/>
</dbReference>
<protein>
    <submittedName>
        <fullName evidence="3">Uncharacterized protein</fullName>
    </submittedName>
</protein>
<keyword evidence="2" id="KW-1133">Transmembrane helix</keyword>
<keyword evidence="2" id="KW-0472">Membrane</keyword>
<evidence type="ECO:0000256" key="2">
    <source>
        <dbReference type="SAM" id="Phobius"/>
    </source>
</evidence>
<keyword evidence="2" id="KW-0812">Transmembrane</keyword>
<feature type="transmembrane region" description="Helical" evidence="2">
    <location>
        <begin position="465"/>
        <end position="486"/>
    </location>
</feature>
<evidence type="ECO:0000313" key="3">
    <source>
        <dbReference type="EMBL" id="CAJ35189.1"/>
    </source>
</evidence>
<reference evidence="3 4" key="1">
    <citation type="journal article" date="2006" name="Science">
        <title>Genome of rice cluster I archaea -- the key methane producers in the rice rhizosphere.</title>
        <authorList>
            <person name="Erkel C."/>
            <person name="Kube M."/>
            <person name="Reinhardt R."/>
            <person name="Liesack W."/>
        </authorList>
    </citation>
    <scope>NUCLEOTIDE SEQUENCE [LARGE SCALE GENOMIC DNA]</scope>
    <source>
        <strain evidence="4">DSM 22066 / NBRC 105507 / MRE50</strain>
    </source>
</reference>
<feature type="transmembrane region" description="Helical" evidence="2">
    <location>
        <begin position="124"/>
        <end position="145"/>
    </location>
</feature>
<feature type="transmembrane region" description="Helical" evidence="2">
    <location>
        <begin position="224"/>
        <end position="241"/>
    </location>
</feature>
<dbReference type="AlphaFoldDB" id="Q0W8V4"/>
<accession>Q0W8V4</accession>
<feature type="transmembrane region" description="Helical" evidence="2">
    <location>
        <begin position="393"/>
        <end position="411"/>
    </location>
</feature>
<evidence type="ECO:0000256" key="1">
    <source>
        <dbReference type="SAM" id="MobiDB-lite"/>
    </source>
</evidence>
<keyword evidence="4" id="KW-1185">Reference proteome</keyword>
<feature type="transmembrane region" description="Helical" evidence="2">
    <location>
        <begin position="296"/>
        <end position="316"/>
    </location>
</feature>
<organism evidence="3 4">
    <name type="scientific">Methanocella arvoryzae (strain DSM 22066 / NBRC 105507 / MRE50)</name>
    <dbReference type="NCBI Taxonomy" id="351160"/>
    <lineage>
        <taxon>Archaea</taxon>
        <taxon>Methanobacteriati</taxon>
        <taxon>Methanobacteriota</taxon>
        <taxon>Stenosarchaea group</taxon>
        <taxon>Methanomicrobia</taxon>
        <taxon>Methanocellales</taxon>
        <taxon>Methanocellaceae</taxon>
        <taxon>Methanocella</taxon>
    </lineage>
</organism>
<feature type="transmembrane region" description="Helical" evidence="2">
    <location>
        <begin position="192"/>
        <end position="212"/>
    </location>
</feature>
<feature type="transmembrane region" description="Helical" evidence="2">
    <location>
        <begin position="328"/>
        <end position="349"/>
    </location>
</feature>
<gene>
    <name evidence="3" type="ORF">LRC186</name>
</gene>
<feature type="transmembrane region" description="Helical" evidence="2">
    <location>
        <begin position="93"/>
        <end position="118"/>
    </location>
</feature>